<gene>
    <name evidence="1" type="ORF">MM415B03959_0006</name>
</gene>
<accession>A0A6M3LME4</accession>
<evidence type="ECO:0000313" key="1">
    <source>
        <dbReference type="EMBL" id="QJA94158.1"/>
    </source>
</evidence>
<dbReference type="AlphaFoldDB" id="A0A6M3LME4"/>
<sequence length="390" mass="45200">MLEEVEIRYSLDDEIVVLHFLTLIRLLDIDSDACSLYMFYIKTAKLQKTKRIFATNIFASKGLRWGKEKLSKAKKILIDNGFIEKVIKKDEHGKIIGNYLDIHYLKDVNLALISGLKTGRPETGTAENRDGGKPDTNALDKKINTIDKNINAEDEKREDISFQDISSRNEDIAPNITEKEKILEHWNTLAKTVKGINAHRSLMSRCIIVPYSAKKPSQPPVLIDIVTFYLTKHDLSAILQSITTYFEILTNPAYYYKYKFKTLGLFLHSPKGMRYFLYPDYEVLKTYTNTTNYFSEIRKTLKFVTVETDILTPLNKTNSTYLGFSLNTLKQVDPYYYYSELKSRIKQNELTESHLIWIEEAIAALILKKENLSLLKKFIVLHNTCKEKFK</sequence>
<organism evidence="1">
    <name type="scientific">viral metagenome</name>
    <dbReference type="NCBI Taxonomy" id="1070528"/>
    <lineage>
        <taxon>unclassified sequences</taxon>
        <taxon>metagenomes</taxon>
        <taxon>organismal metagenomes</taxon>
    </lineage>
</organism>
<reference evidence="1" key="1">
    <citation type="submission" date="2020-03" db="EMBL/GenBank/DDBJ databases">
        <title>The deep terrestrial virosphere.</title>
        <authorList>
            <person name="Holmfeldt K."/>
            <person name="Nilsson E."/>
            <person name="Simone D."/>
            <person name="Lopez-Fernandez M."/>
            <person name="Wu X."/>
            <person name="de Brujin I."/>
            <person name="Lundin D."/>
            <person name="Andersson A."/>
            <person name="Bertilsson S."/>
            <person name="Dopson M."/>
        </authorList>
    </citation>
    <scope>NUCLEOTIDE SEQUENCE</scope>
    <source>
        <strain evidence="1">MM415B03959</strain>
    </source>
</reference>
<protein>
    <submittedName>
        <fullName evidence="1">Uncharacterized protein</fullName>
    </submittedName>
</protein>
<proteinExistence type="predicted"/>
<name>A0A6M3LME4_9ZZZZ</name>
<dbReference type="EMBL" id="MT143208">
    <property type="protein sequence ID" value="QJA94158.1"/>
    <property type="molecule type" value="Genomic_DNA"/>
</dbReference>